<comment type="catalytic activity">
    <reaction evidence="14 15">
        <text>ATP + H2O = ADP + phosphate + H(+)</text>
        <dbReference type="Rhea" id="RHEA:13065"/>
        <dbReference type="ChEBI" id="CHEBI:15377"/>
        <dbReference type="ChEBI" id="CHEBI:15378"/>
        <dbReference type="ChEBI" id="CHEBI:30616"/>
        <dbReference type="ChEBI" id="CHEBI:43474"/>
        <dbReference type="ChEBI" id="CHEBI:456216"/>
        <dbReference type="EC" id="5.6.2.4"/>
    </reaction>
</comment>
<dbReference type="PROSITE" id="PS51192">
    <property type="entry name" value="HELICASE_ATP_BIND_1"/>
    <property type="match status" value="1"/>
</dbReference>
<dbReference type="RefSeq" id="WP_095134232.1">
    <property type="nucleotide sequence ID" value="NZ_NIBG01000011.1"/>
</dbReference>
<reference evidence="18 19" key="1">
    <citation type="submission" date="2017-06" db="EMBL/GenBank/DDBJ databases">
        <title>Draft genome sequence of anaerobic fermentative bacterium Anaeromicrobium sediminis DY2726D isolated from West Pacific Ocean sediments.</title>
        <authorList>
            <person name="Zeng X."/>
        </authorList>
    </citation>
    <scope>NUCLEOTIDE SEQUENCE [LARGE SCALE GENOMIC DNA]</scope>
    <source>
        <strain evidence="18 19">DY2726D</strain>
    </source>
</reference>
<dbReference type="PROSITE" id="PS51194">
    <property type="entry name" value="HELICASE_CTER"/>
    <property type="match status" value="1"/>
</dbReference>
<dbReference type="Gene3D" id="2.40.50.140">
    <property type="entry name" value="Nucleic acid-binding proteins"/>
    <property type="match status" value="1"/>
</dbReference>
<dbReference type="GO" id="GO:0003677">
    <property type="term" value="F:DNA binding"/>
    <property type="evidence" value="ECO:0007669"/>
    <property type="project" value="UniProtKB-KW"/>
</dbReference>
<evidence type="ECO:0000256" key="15">
    <source>
        <dbReference type="RuleBase" id="RU363016"/>
    </source>
</evidence>
<protein>
    <recommendedName>
        <fullName evidence="2 15">ATP-dependent DNA helicase RecG</fullName>
        <ecNumber evidence="13 15">5.6.2.4</ecNumber>
    </recommendedName>
</protein>
<dbReference type="SUPFAM" id="SSF50249">
    <property type="entry name" value="Nucleic acid-binding proteins"/>
    <property type="match status" value="1"/>
</dbReference>
<dbReference type="SMART" id="SM00490">
    <property type="entry name" value="HELICc"/>
    <property type="match status" value="1"/>
</dbReference>
<dbReference type="OrthoDB" id="9804325at2"/>
<dbReference type="NCBIfam" id="TIGR00643">
    <property type="entry name" value="recG"/>
    <property type="match status" value="1"/>
</dbReference>
<evidence type="ECO:0000256" key="8">
    <source>
        <dbReference type="ARBA" id="ARBA00023125"/>
    </source>
</evidence>
<keyword evidence="11" id="KW-0413">Isomerase</keyword>
<organism evidence="18 19">
    <name type="scientific">Anaeromicrobium sediminis</name>
    <dbReference type="NCBI Taxonomy" id="1478221"/>
    <lineage>
        <taxon>Bacteria</taxon>
        <taxon>Bacillati</taxon>
        <taxon>Bacillota</taxon>
        <taxon>Clostridia</taxon>
        <taxon>Peptostreptococcales</taxon>
        <taxon>Thermotaleaceae</taxon>
        <taxon>Anaeromicrobium</taxon>
    </lineage>
</organism>
<dbReference type="CDD" id="cd18811">
    <property type="entry name" value="SF2_C_RecG"/>
    <property type="match status" value="1"/>
</dbReference>
<keyword evidence="5 15" id="KW-0378">Hydrolase</keyword>
<evidence type="ECO:0000256" key="3">
    <source>
        <dbReference type="ARBA" id="ARBA00022741"/>
    </source>
</evidence>
<keyword evidence="4 15" id="KW-0227">DNA damage</keyword>
<comment type="similarity">
    <text evidence="1 15">Belongs to the helicase family. RecG subfamily.</text>
</comment>
<dbReference type="Pfam" id="PF19833">
    <property type="entry name" value="RecG_dom3_C"/>
    <property type="match status" value="1"/>
</dbReference>
<dbReference type="InterPro" id="IPR004609">
    <property type="entry name" value="ATP-dep_DNA_helicase_RecG"/>
</dbReference>
<dbReference type="EC" id="5.6.2.4" evidence="13 15"/>
<dbReference type="InterPro" id="IPR045562">
    <property type="entry name" value="RecG_dom3_C"/>
</dbReference>
<dbReference type="InterPro" id="IPR047112">
    <property type="entry name" value="RecG/Mfd"/>
</dbReference>
<evidence type="ECO:0000256" key="5">
    <source>
        <dbReference type="ARBA" id="ARBA00022801"/>
    </source>
</evidence>
<evidence type="ECO:0000256" key="1">
    <source>
        <dbReference type="ARBA" id="ARBA00007504"/>
    </source>
</evidence>
<keyword evidence="8" id="KW-0238">DNA-binding</keyword>
<dbReference type="InterPro" id="IPR027417">
    <property type="entry name" value="P-loop_NTPase"/>
</dbReference>
<dbReference type="Gene3D" id="3.40.50.300">
    <property type="entry name" value="P-loop containing nucleotide triphosphate hydrolases"/>
    <property type="match status" value="2"/>
</dbReference>
<evidence type="ECO:0000256" key="10">
    <source>
        <dbReference type="ARBA" id="ARBA00023204"/>
    </source>
</evidence>
<evidence type="ECO:0000256" key="7">
    <source>
        <dbReference type="ARBA" id="ARBA00022840"/>
    </source>
</evidence>
<keyword evidence="10 15" id="KW-0234">DNA repair</keyword>
<keyword evidence="3 15" id="KW-0547">Nucleotide-binding</keyword>
<feature type="domain" description="Helicase ATP-binding" evidence="16">
    <location>
        <begin position="271"/>
        <end position="432"/>
    </location>
</feature>
<dbReference type="SMART" id="SM00487">
    <property type="entry name" value="DEXDc"/>
    <property type="match status" value="1"/>
</dbReference>
<evidence type="ECO:0000313" key="19">
    <source>
        <dbReference type="Proteomes" id="UP000216024"/>
    </source>
</evidence>
<proteinExistence type="inferred from homology"/>
<comment type="catalytic activity">
    <reaction evidence="12 15">
        <text>Couples ATP hydrolysis with the unwinding of duplex DNA by translocating in the 3'-5' direction.</text>
        <dbReference type="EC" id="5.6.2.4"/>
    </reaction>
</comment>
<evidence type="ECO:0000256" key="4">
    <source>
        <dbReference type="ARBA" id="ARBA00022763"/>
    </source>
</evidence>
<dbReference type="Proteomes" id="UP000216024">
    <property type="component" value="Unassembled WGS sequence"/>
</dbReference>
<dbReference type="EMBL" id="NIBG01000011">
    <property type="protein sequence ID" value="PAB58878.1"/>
    <property type="molecule type" value="Genomic_DNA"/>
</dbReference>
<evidence type="ECO:0000259" key="17">
    <source>
        <dbReference type="PROSITE" id="PS51194"/>
    </source>
</evidence>
<evidence type="ECO:0000259" key="16">
    <source>
        <dbReference type="PROSITE" id="PS51192"/>
    </source>
</evidence>
<dbReference type="InterPro" id="IPR012340">
    <property type="entry name" value="NA-bd_OB-fold"/>
</dbReference>
<dbReference type="PANTHER" id="PTHR47964">
    <property type="entry name" value="ATP-DEPENDENT DNA HELICASE HOMOLOG RECG, CHLOROPLASTIC"/>
    <property type="match status" value="1"/>
</dbReference>
<dbReference type="InterPro" id="IPR014001">
    <property type="entry name" value="Helicase_ATP-bd"/>
</dbReference>
<comment type="caution">
    <text evidence="18">The sequence shown here is derived from an EMBL/GenBank/DDBJ whole genome shotgun (WGS) entry which is preliminary data.</text>
</comment>
<dbReference type="InterPro" id="IPR033454">
    <property type="entry name" value="RecG_wedge"/>
</dbReference>
<keyword evidence="19" id="KW-1185">Reference proteome</keyword>
<sequence length="683" mass="78145">MSSLKESIQYLKGVGPKKASLLNNINIHTVEDILYYFPRDYEARKDLICLNKINKSGKYLIKVRINSNIEESKVRKGLKVYKCIGEDNTGKIRISFFNSPFIKNLFHIGREVYLYGEVKKSFSGLQITHPEYKFNETEYKNHIMPIYNLTRGLNQNDLSKLTYKVIQDHITIVDEYIPECIRNEYRICDIKYALKNIHFPQSIEKMKISKYRLVFEELLLLQLALFMVKNQIANEEGVSFKHKNEVDDFIKSLPFQLTGAQRNVVEEIKKDLECDKPMNRLVQGDVGSGKTVVALISLLEAVFNGYQGALMAPTEILAQQHYEGCIKLYEGLDVKVELLTGSTKAKKKEQILNDLKNGNVDIVIGTHSLIQDKVEFKNLALVITDEQHRFGVNQRNVFAKKGINPNILVMTATPIPRTLALILYGDLDVSIIDELPPGRKEIKTYGSTEKDKGKVYEFIKKEVEKGRQAYVVAPLVEESETLEINSATEIYENIKEHYFKDYNVGLVHGKMKNKDKEEIMNRFKNGEVHILVATTVIEVGVNVPNASIMVIENSERFGLAQLHQLRGRVGRGEYQSYCILINNGKSPVAKERVEIMTKTNDGFIIAEEDLKIRGPGEFFGTIQHGIPQLKMANLFRHMKILKLVQKKAEIIIKEDPVLKSEKYEGLKKKIINEFGKFIENISL</sequence>
<dbReference type="InterPro" id="IPR001650">
    <property type="entry name" value="Helicase_C-like"/>
</dbReference>
<evidence type="ECO:0000256" key="9">
    <source>
        <dbReference type="ARBA" id="ARBA00023172"/>
    </source>
</evidence>
<evidence type="ECO:0000256" key="12">
    <source>
        <dbReference type="ARBA" id="ARBA00034617"/>
    </source>
</evidence>
<dbReference type="InterPro" id="IPR011545">
    <property type="entry name" value="DEAD/DEAH_box_helicase_dom"/>
</dbReference>
<dbReference type="CDD" id="cd17992">
    <property type="entry name" value="DEXHc_RecG"/>
    <property type="match status" value="1"/>
</dbReference>
<evidence type="ECO:0000256" key="6">
    <source>
        <dbReference type="ARBA" id="ARBA00022806"/>
    </source>
</evidence>
<evidence type="ECO:0000256" key="2">
    <source>
        <dbReference type="ARBA" id="ARBA00017846"/>
    </source>
</evidence>
<dbReference type="Pfam" id="PF00270">
    <property type="entry name" value="DEAD"/>
    <property type="match status" value="1"/>
</dbReference>
<keyword evidence="9 15" id="KW-0233">DNA recombination</keyword>
<feature type="domain" description="Helicase C-terminal" evidence="17">
    <location>
        <begin position="451"/>
        <end position="611"/>
    </location>
</feature>
<evidence type="ECO:0000256" key="13">
    <source>
        <dbReference type="ARBA" id="ARBA00034808"/>
    </source>
</evidence>
<dbReference type="Pfam" id="PF00271">
    <property type="entry name" value="Helicase_C"/>
    <property type="match status" value="1"/>
</dbReference>
<dbReference type="NCBIfam" id="NF008168">
    <property type="entry name" value="PRK10917.2-2"/>
    <property type="match status" value="1"/>
</dbReference>
<dbReference type="GO" id="GO:0016887">
    <property type="term" value="F:ATP hydrolysis activity"/>
    <property type="evidence" value="ECO:0007669"/>
    <property type="project" value="RHEA"/>
</dbReference>
<accession>A0A267MIX5</accession>
<dbReference type="GO" id="GO:0005524">
    <property type="term" value="F:ATP binding"/>
    <property type="evidence" value="ECO:0007669"/>
    <property type="project" value="UniProtKB-KW"/>
</dbReference>
<dbReference type="GO" id="GO:0006281">
    <property type="term" value="P:DNA repair"/>
    <property type="evidence" value="ECO:0007669"/>
    <property type="project" value="UniProtKB-UniRule"/>
</dbReference>
<comment type="function">
    <text evidence="15">Plays a critical role in recombination and DNA repair. Helps process Holliday junction intermediates to mature products by catalyzing branch migration. Has replication fork regression activity, unwinds stalled or blocked replication forks to make a HJ that can be resolved. Has a DNA unwinding activity characteristic of a DNA helicase with 3'-5' polarity.</text>
</comment>
<dbReference type="AlphaFoldDB" id="A0A267MIX5"/>
<evidence type="ECO:0000256" key="14">
    <source>
        <dbReference type="ARBA" id="ARBA00048988"/>
    </source>
</evidence>
<name>A0A267MIX5_9FIRM</name>
<dbReference type="CDD" id="cd04488">
    <property type="entry name" value="RecG_wedge_OBF"/>
    <property type="match status" value="1"/>
</dbReference>
<dbReference type="NCBIfam" id="NF008165">
    <property type="entry name" value="PRK10917.1-3"/>
    <property type="match status" value="1"/>
</dbReference>
<dbReference type="SUPFAM" id="SSF52540">
    <property type="entry name" value="P-loop containing nucleoside triphosphate hydrolases"/>
    <property type="match status" value="2"/>
</dbReference>
<dbReference type="GO" id="GO:0006310">
    <property type="term" value="P:DNA recombination"/>
    <property type="evidence" value="ECO:0007669"/>
    <property type="project" value="UniProtKB-UniRule"/>
</dbReference>
<dbReference type="PANTHER" id="PTHR47964:SF1">
    <property type="entry name" value="ATP-DEPENDENT DNA HELICASE HOMOLOG RECG, CHLOROPLASTIC"/>
    <property type="match status" value="1"/>
</dbReference>
<dbReference type="GO" id="GO:0043138">
    <property type="term" value="F:3'-5' DNA helicase activity"/>
    <property type="evidence" value="ECO:0007669"/>
    <property type="project" value="UniProtKB-EC"/>
</dbReference>
<keyword evidence="7 15" id="KW-0067">ATP-binding</keyword>
<evidence type="ECO:0000313" key="18">
    <source>
        <dbReference type="EMBL" id="PAB58878.1"/>
    </source>
</evidence>
<evidence type="ECO:0000256" key="11">
    <source>
        <dbReference type="ARBA" id="ARBA00023235"/>
    </source>
</evidence>
<gene>
    <name evidence="18" type="ORF">CCE28_13380</name>
</gene>
<dbReference type="Pfam" id="PF17191">
    <property type="entry name" value="RecG_wedge"/>
    <property type="match status" value="1"/>
</dbReference>
<keyword evidence="6 15" id="KW-0347">Helicase</keyword>